<evidence type="ECO:0000313" key="4">
    <source>
        <dbReference type="Proteomes" id="UP000800200"/>
    </source>
</evidence>
<feature type="region of interest" description="Disordered" evidence="1">
    <location>
        <begin position="555"/>
        <end position="583"/>
    </location>
</feature>
<feature type="compositionally biased region" description="Low complexity" evidence="1">
    <location>
        <begin position="279"/>
        <end position="290"/>
    </location>
</feature>
<feature type="region of interest" description="Disordered" evidence="1">
    <location>
        <begin position="434"/>
        <end position="520"/>
    </location>
</feature>
<keyword evidence="4" id="KW-1185">Reference proteome</keyword>
<feature type="region of interest" description="Disordered" evidence="1">
    <location>
        <begin position="806"/>
        <end position="863"/>
    </location>
</feature>
<feature type="region of interest" description="Disordered" evidence="1">
    <location>
        <begin position="175"/>
        <end position="329"/>
    </location>
</feature>
<feature type="compositionally biased region" description="Low complexity" evidence="1">
    <location>
        <begin position="254"/>
        <end position="265"/>
    </location>
</feature>
<feature type="compositionally biased region" description="Basic residues" evidence="1">
    <location>
        <begin position="618"/>
        <end position="627"/>
    </location>
</feature>
<dbReference type="Proteomes" id="UP000800200">
    <property type="component" value="Unassembled WGS sequence"/>
</dbReference>
<dbReference type="Pfam" id="PF24054">
    <property type="entry name" value="DUF7357"/>
    <property type="match status" value="1"/>
</dbReference>
<evidence type="ECO:0000259" key="2">
    <source>
        <dbReference type="Pfam" id="PF24054"/>
    </source>
</evidence>
<feature type="domain" description="DUF7357" evidence="2">
    <location>
        <begin position="1"/>
        <end position="131"/>
    </location>
</feature>
<gene>
    <name evidence="3" type="ORF">K469DRAFT_278077</name>
</gene>
<name>A0A6A6DRV0_9PEZI</name>
<dbReference type="OrthoDB" id="5368821at2759"/>
<feature type="compositionally biased region" description="Basic and acidic residues" evidence="1">
    <location>
        <begin position="477"/>
        <end position="488"/>
    </location>
</feature>
<feature type="compositionally biased region" description="Acidic residues" evidence="1">
    <location>
        <begin position="266"/>
        <end position="278"/>
    </location>
</feature>
<evidence type="ECO:0000313" key="3">
    <source>
        <dbReference type="EMBL" id="KAF2180376.1"/>
    </source>
</evidence>
<evidence type="ECO:0000256" key="1">
    <source>
        <dbReference type="SAM" id="MobiDB-lite"/>
    </source>
</evidence>
<dbReference type="EMBL" id="ML994658">
    <property type="protein sequence ID" value="KAF2180376.1"/>
    <property type="molecule type" value="Genomic_DNA"/>
</dbReference>
<feature type="compositionally biased region" description="Acidic residues" evidence="1">
    <location>
        <begin position="222"/>
        <end position="253"/>
    </location>
</feature>
<feature type="region of interest" description="Disordered" evidence="1">
    <location>
        <begin position="603"/>
        <end position="629"/>
    </location>
</feature>
<feature type="compositionally biased region" description="Basic residues" evidence="1">
    <location>
        <begin position="314"/>
        <end position="327"/>
    </location>
</feature>
<feature type="compositionally biased region" description="Basic and acidic residues" evidence="1">
    <location>
        <begin position="608"/>
        <end position="617"/>
    </location>
</feature>
<feature type="compositionally biased region" description="Polar residues" evidence="1">
    <location>
        <begin position="808"/>
        <end position="820"/>
    </location>
</feature>
<accession>A0A6A6DRV0</accession>
<protein>
    <recommendedName>
        <fullName evidence="2">DUF7357 domain-containing protein</fullName>
    </recommendedName>
</protein>
<feature type="compositionally biased region" description="Basic and acidic residues" evidence="1">
    <location>
        <begin position="501"/>
        <end position="512"/>
    </location>
</feature>
<sequence length="863" mass="95726">MRLRLSVQRHKLPSTEVLWSVANDQAQQAFTIAKLLEEVNHIIPLESDHWGLEDYVVEVGGFECLHFSPVADILKDEDRVCIRSIQTSEVRSRTLCGRVQINAGGQHLVDGVPFGRPYLRRPMRPAVSIPPPKARRLLTHGEVGGDEEDDATEGHEAFDSVGIIPYHWKTRLEVEDDEEDSDFKPNDCIDGDETDSPRVGKRVKSVRFEEPLANQAMMQFGDSEEEDEDFQFEEDVNMSDESTEESSEAESDTSSDLSDSSVVSSDSEDSDTSSDSDSDSSVSDESAASSAPEVLSSKPSRPPKTGKSDTIERNRRRRDSRRLHKLKSCGILPRSAQFQDLRKWAEQSIEEQDFAVARSRIPKGATDLGRLKKKWQKQKAQHRGGTEIAKAPASNASISRSGLTHRGLASDVSGCYSRIAKFPDGDTIPENEVTVETSEVPGVSLSAQATIQEQDEFNRRRQELLAAIESGGIDVTPPKRPEKRKSVPSEEATDSAVTNDDFQKKSSSEESAKPASKRARLDLGAARRTIFYGLGERTPKNKVDEAKLKAKLMAVGKAPVKSKPAVEEREATPEPTDPDEWETKINLTAFECWDEDIELSAPPFPFKQHWDPQSKEMSKRRKKKKQKNVQYYHEDALAEAEKPVQLNYDDEVEDTTTDKMDVDSAIQSQLRQEVGTTTPDLPLPPADLSTLPPLTRDDVKVGAIIVFNRWVCSIENNFNPEIVGPTTAIVEIEQTEASTIGLRLAQRDQPRKQKKYDAKGNRVYEKFEPVDDSDDEDEASAGLIYEEFEELLDARLLRAATSSRAMSVESSNGVQANTDDASGIPLDAPPAYEGLALPENASNPPEGGNGDTSNNEEMMLVQA</sequence>
<feature type="region of interest" description="Disordered" evidence="1">
    <location>
        <begin position="380"/>
        <end position="402"/>
    </location>
</feature>
<proteinExistence type="predicted"/>
<reference evidence="3" key="1">
    <citation type="journal article" date="2020" name="Stud. Mycol.">
        <title>101 Dothideomycetes genomes: a test case for predicting lifestyles and emergence of pathogens.</title>
        <authorList>
            <person name="Haridas S."/>
            <person name="Albert R."/>
            <person name="Binder M."/>
            <person name="Bloem J."/>
            <person name="Labutti K."/>
            <person name="Salamov A."/>
            <person name="Andreopoulos B."/>
            <person name="Baker S."/>
            <person name="Barry K."/>
            <person name="Bills G."/>
            <person name="Bluhm B."/>
            <person name="Cannon C."/>
            <person name="Castanera R."/>
            <person name="Culley D."/>
            <person name="Daum C."/>
            <person name="Ezra D."/>
            <person name="Gonzalez J."/>
            <person name="Henrissat B."/>
            <person name="Kuo A."/>
            <person name="Liang C."/>
            <person name="Lipzen A."/>
            <person name="Lutzoni F."/>
            <person name="Magnuson J."/>
            <person name="Mondo S."/>
            <person name="Nolan M."/>
            <person name="Ohm R."/>
            <person name="Pangilinan J."/>
            <person name="Park H.-J."/>
            <person name="Ramirez L."/>
            <person name="Alfaro M."/>
            <person name="Sun H."/>
            <person name="Tritt A."/>
            <person name="Yoshinaga Y."/>
            <person name="Zwiers L.-H."/>
            <person name="Turgeon B."/>
            <person name="Goodwin S."/>
            <person name="Spatafora J."/>
            <person name="Crous P."/>
            <person name="Grigoriev I."/>
        </authorList>
    </citation>
    <scope>NUCLEOTIDE SEQUENCE</scope>
    <source>
        <strain evidence="3">CBS 207.26</strain>
    </source>
</reference>
<dbReference type="AlphaFoldDB" id="A0A6A6DRV0"/>
<organism evidence="3 4">
    <name type="scientific">Zopfia rhizophila CBS 207.26</name>
    <dbReference type="NCBI Taxonomy" id="1314779"/>
    <lineage>
        <taxon>Eukaryota</taxon>
        <taxon>Fungi</taxon>
        <taxon>Dikarya</taxon>
        <taxon>Ascomycota</taxon>
        <taxon>Pezizomycotina</taxon>
        <taxon>Dothideomycetes</taxon>
        <taxon>Dothideomycetes incertae sedis</taxon>
        <taxon>Zopfiaceae</taxon>
        <taxon>Zopfia</taxon>
    </lineage>
</organism>
<dbReference type="InterPro" id="IPR055781">
    <property type="entry name" value="DUF7357"/>
</dbReference>